<feature type="binding site" evidence="2">
    <location>
        <position position="68"/>
    </location>
    <ligand>
        <name>FAD</name>
        <dbReference type="ChEBI" id="CHEBI:57692"/>
    </ligand>
</feature>
<dbReference type="SUPFAM" id="SSF54373">
    <property type="entry name" value="FAD-linked reductases, C-terminal domain"/>
    <property type="match status" value="1"/>
</dbReference>
<gene>
    <name evidence="6" type="ORF">ALTATR162_LOCUS6210</name>
</gene>
<feature type="domain" description="Glucose-methanol-choline oxidoreductase N-terminal" evidence="5">
    <location>
        <begin position="259"/>
        <end position="273"/>
    </location>
</feature>
<dbReference type="InterPro" id="IPR012132">
    <property type="entry name" value="GMC_OxRdtase"/>
</dbReference>
<organism evidence="6 7">
    <name type="scientific">Alternaria atra</name>
    <dbReference type="NCBI Taxonomy" id="119953"/>
    <lineage>
        <taxon>Eukaryota</taxon>
        <taxon>Fungi</taxon>
        <taxon>Dikarya</taxon>
        <taxon>Ascomycota</taxon>
        <taxon>Pezizomycotina</taxon>
        <taxon>Dothideomycetes</taxon>
        <taxon>Pleosporomycetidae</taxon>
        <taxon>Pleosporales</taxon>
        <taxon>Pleosporineae</taxon>
        <taxon>Pleosporaceae</taxon>
        <taxon>Alternaria</taxon>
        <taxon>Alternaria sect. Ulocladioides</taxon>
    </lineage>
</organism>
<dbReference type="PANTHER" id="PTHR11552:SF115">
    <property type="entry name" value="DEHYDROGENASE XPTC-RELATED"/>
    <property type="match status" value="1"/>
</dbReference>
<dbReference type="GO" id="GO:0016614">
    <property type="term" value="F:oxidoreductase activity, acting on CH-OH group of donors"/>
    <property type="evidence" value="ECO:0007669"/>
    <property type="project" value="InterPro"/>
</dbReference>
<dbReference type="Gene3D" id="3.50.50.60">
    <property type="entry name" value="FAD/NAD(P)-binding domain"/>
    <property type="match status" value="1"/>
</dbReference>
<dbReference type="PIRSF" id="PIRSF000137">
    <property type="entry name" value="Alcohol_oxidase"/>
    <property type="match status" value="1"/>
</dbReference>
<dbReference type="Proteomes" id="UP000676310">
    <property type="component" value="Unassembled WGS sequence"/>
</dbReference>
<dbReference type="RefSeq" id="XP_043169766.1">
    <property type="nucleotide sequence ID" value="XM_043313831.1"/>
</dbReference>
<feature type="binding site" evidence="2">
    <location>
        <begin position="76"/>
        <end position="79"/>
    </location>
    <ligand>
        <name>FAD</name>
        <dbReference type="ChEBI" id="CHEBI:57692"/>
    </ligand>
</feature>
<dbReference type="Gene3D" id="3.30.560.10">
    <property type="entry name" value="Glucose Oxidase, domain 3"/>
    <property type="match status" value="1"/>
</dbReference>
<keyword evidence="3" id="KW-0285">Flavoprotein</keyword>
<dbReference type="SUPFAM" id="SSF51905">
    <property type="entry name" value="FAD/NAD(P)-binding domain"/>
    <property type="match status" value="1"/>
</dbReference>
<evidence type="ECO:0000256" key="1">
    <source>
        <dbReference type="ARBA" id="ARBA00010790"/>
    </source>
</evidence>
<keyword evidence="7" id="KW-1185">Reference proteome</keyword>
<dbReference type="Pfam" id="PF05199">
    <property type="entry name" value="GMC_oxred_C"/>
    <property type="match status" value="1"/>
</dbReference>
<proteinExistence type="inferred from homology"/>
<dbReference type="InterPro" id="IPR036188">
    <property type="entry name" value="FAD/NAD-bd_sf"/>
</dbReference>
<dbReference type="EMBL" id="CAJRGZ010000019">
    <property type="protein sequence ID" value="CAG5162394.1"/>
    <property type="molecule type" value="Genomic_DNA"/>
</dbReference>
<evidence type="ECO:0000256" key="2">
    <source>
        <dbReference type="PIRSR" id="PIRSR000137-2"/>
    </source>
</evidence>
<evidence type="ECO:0000256" key="3">
    <source>
        <dbReference type="RuleBase" id="RU003968"/>
    </source>
</evidence>
<dbReference type="PANTHER" id="PTHR11552">
    <property type="entry name" value="GLUCOSE-METHANOL-CHOLINE GMC OXIDOREDUCTASE"/>
    <property type="match status" value="1"/>
</dbReference>
<dbReference type="Pfam" id="PF00732">
    <property type="entry name" value="GMC_oxred_N"/>
    <property type="match status" value="1"/>
</dbReference>
<evidence type="ECO:0000313" key="6">
    <source>
        <dbReference type="EMBL" id="CAG5162394.1"/>
    </source>
</evidence>
<dbReference type="OrthoDB" id="269227at2759"/>
<dbReference type="GO" id="GO:0050660">
    <property type="term" value="F:flavin adenine dinucleotide binding"/>
    <property type="evidence" value="ECO:0007669"/>
    <property type="project" value="InterPro"/>
</dbReference>
<name>A0A8J2N0K5_9PLEO</name>
<evidence type="ECO:0000259" key="4">
    <source>
        <dbReference type="PROSITE" id="PS00623"/>
    </source>
</evidence>
<comment type="caution">
    <text evidence="6">The sequence shown here is derived from an EMBL/GenBank/DDBJ whole genome shotgun (WGS) entry which is preliminary data.</text>
</comment>
<dbReference type="InterPro" id="IPR007867">
    <property type="entry name" value="GMC_OxRtase_C"/>
</dbReference>
<feature type="binding site" evidence="2">
    <location>
        <position position="216"/>
    </location>
    <ligand>
        <name>FAD</name>
        <dbReference type="ChEBI" id="CHEBI:57692"/>
    </ligand>
</feature>
<dbReference type="InterPro" id="IPR000172">
    <property type="entry name" value="GMC_OxRdtase_N"/>
</dbReference>
<feature type="domain" description="Glucose-methanol-choline oxidoreductase N-terminal" evidence="4">
    <location>
        <begin position="66"/>
        <end position="89"/>
    </location>
</feature>
<evidence type="ECO:0000259" key="5">
    <source>
        <dbReference type="PROSITE" id="PS00624"/>
    </source>
</evidence>
<dbReference type="GO" id="GO:0044550">
    <property type="term" value="P:secondary metabolite biosynthetic process"/>
    <property type="evidence" value="ECO:0007669"/>
    <property type="project" value="TreeGrafter"/>
</dbReference>
<dbReference type="PROSITE" id="PS00624">
    <property type="entry name" value="GMC_OXRED_2"/>
    <property type="match status" value="1"/>
</dbReference>
<dbReference type="PROSITE" id="PS00623">
    <property type="entry name" value="GMC_OXRED_1"/>
    <property type="match status" value="1"/>
</dbReference>
<evidence type="ECO:0000313" key="7">
    <source>
        <dbReference type="Proteomes" id="UP000676310"/>
    </source>
</evidence>
<protein>
    <recommendedName>
        <fullName evidence="4 5">Glucose-methanol-choline oxidoreductase N-terminal domain-containing protein</fullName>
    </recommendedName>
</protein>
<reference evidence="6" key="1">
    <citation type="submission" date="2021-05" db="EMBL/GenBank/DDBJ databases">
        <authorList>
            <person name="Stam R."/>
        </authorList>
    </citation>
    <scope>NUCLEOTIDE SEQUENCE</scope>
    <source>
        <strain evidence="6">CS162</strain>
    </source>
</reference>
<sequence length="539" mass="58153">MSHGMQSANAGPEQIQDSDLSISDQNEDYVTIPGLAGGAVGTKYDWNTSYAADEGLDGRIVSIPQGKVVGGSTKLNRMVFDRGARSDYDGWEALGNEGWNFETFLPYFKKNEKFTPPTPEIQAEYNIQVDLEYHGDEGYMQTTYSPFFWPTTKNIVQATEELGISINDQATGNAFGGYFCPHNLDPETVTRSSAEEAYYASAETRSNYHLLTGNVVSRILTEKCNDTETVKVTGVEFSTSANATRQQTKIKREAILAAGTLHTPQLLQVSGIGEASLLESINVKTVVDLPAVGHNLHDHISIAVVNILNTTILTNTLTTNTTFAAQAREQYDNERSGPLTSPTGDFLLFLPVQTYTNATQSILSQAVAGGSSASLPPNTPAEVARGYEAQFDSLNKKLEANDSAMLEIIWADGVVVLGLQHPYSRGSVKASSSSMFDAPVADVGFLRNEVDTALLREGVHFARRLAVAPSIASLNPFEVSPGSNVTAFADIDAFIRSTASTLYHPAGSCHRGKPSTMSVRFQAAVLADYGQADCGVLRT</sequence>
<comment type="cofactor">
    <cofactor evidence="2">
        <name>FAD</name>
        <dbReference type="ChEBI" id="CHEBI:57692"/>
    </cofactor>
</comment>
<keyword evidence="2 3" id="KW-0274">FAD</keyword>
<dbReference type="GeneID" id="67018075"/>
<comment type="similarity">
    <text evidence="1 3">Belongs to the GMC oxidoreductase family.</text>
</comment>
<accession>A0A8J2N0K5</accession>
<dbReference type="AlphaFoldDB" id="A0A8J2N0K5"/>